<dbReference type="Gene3D" id="2.30.42.10">
    <property type="match status" value="2"/>
</dbReference>
<dbReference type="CDD" id="cd06163">
    <property type="entry name" value="S2P-M50_PDZ_RseP-like"/>
    <property type="match status" value="2"/>
</dbReference>
<feature type="domain" description="PDZ" evidence="12">
    <location>
        <begin position="199"/>
        <end position="258"/>
    </location>
</feature>
<evidence type="ECO:0000313" key="13">
    <source>
        <dbReference type="EMBL" id="MFC5770575.1"/>
    </source>
</evidence>
<evidence type="ECO:0000256" key="10">
    <source>
        <dbReference type="ARBA" id="ARBA00023136"/>
    </source>
</evidence>
<comment type="cofactor">
    <cofactor evidence="1 11">
        <name>Zn(2+)</name>
        <dbReference type="ChEBI" id="CHEBI:29105"/>
    </cofactor>
</comment>
<dbReference type="InterPro" id="IPR001478">
    <property type="entry name" value="PDZ"/>
</dbReference>
<keyword evidence="5 11" id="KW-0812">Transmembrane</keyword>
<evidence type="ECO:0000256" key="8">
    <source>
        <dbReference type="ARBA" id="ARBA00022989"/>
    </source>
</evidence>
<feature type="transmembrane region" description="Helical" evidence="11">
    <location>
        <begin position="6"/>
        <end position="28"/>
    </location>
</feature>
<dbReference type="Pfam" id="PF02163">
    <property type="entry name" value="Peptidase_M50"/>
    <property type="match status" value="1"/>
</dbReference>
<evidence type="ECO:0000256" key="6">
    <source>
        <dbReference type="ARBA" id="ARBA00022801"/>
    </source>
</evidence>
<dbReference type="InterPro" id="IPR004387">
    <property type="entry name" value="Pept_M50_Zn"/>
</dbReference>
<evidence type="ECO:0000256" key="9">
    <source>
        <dbReference type="ARBA" id="ARBA00023049"/>
    </source>
</evidence>
<evidence type="ECO:0000256" key="2">
    <source>
        <dbReference type="ARBA" id="ARBA00004141"/>
    </source>
</evidence>
<feature type="transmembrane region" description="Helical" evidence="11">
    <location>
        <begin position="98"/>
        <end position="119"/>
    </location>
</feature>
<dbReference type="RefSeq" id="WP_096447335.1">
    <property type="nucleotide sequence ID" value="NZ_JBHSOG010000051.1"/>
</dbReference>
<dbReference type="NCBIfam" id="TIGR00054">
    <property type="entry name" value="RIP metalloprotease RseP"/>
    <property type="match status" value="1"/>
</dbReference>
<name>A0ABW1ATS6_9RHOO</name>
<evidence type="ECO:0000256" key="11">
    <source>
        <dbReference type="RuleBase" id="RU362031"/>
    </source>
</evidence>
<dbReference type="Pfam" id="PF17820">
    <property type="entry name" value="PDZ_6"/>
    <property type="match status" value="1"/>
</dbReference>
<dbReference type="CDD" id="cd23081">
    <property type="entry name" value="cpPDZ_EcRseP-like"/>
    <property type="match status" value="1"/>
</dbReference>
<gene>
    <name evidence="13" type="primary">rseP</name>
    <name evidence="13" type="ORF">ACFPTN_14435</name>
</gene>
<dbReference type="InterPro" id="IPR008915">
    <property type="entry name" value="Peptidase_M50"/>
</dbReference>
<evidence type="ECO:0000256" key="4">
    <source>
        <dbReference type="ARBA" id="ARBA00022670"/>
    </source>
</evidence>
<dbReference type="EC" id="3.4.24.-" evidence="11"/>
<feature type="transmembrane region" description="Helical" evidence="11">
    <location>
        <begin position="384"/>
        <end position="413"/>
    </location>
</feature>
<dbReference type="SUPFAM" id="SSF50156">
    <property type="entry name" value="PDZ domain-like"/>
    <property type="match status" value="2"/>
</dbReference>
<keyword evidence="7 11" id="KW-0862">Zinc</keyword>
<dbReference type="SMART" id="SM00228">
    <property type="entry name" value="PDZ"/>
    <property type="match status" value="2"/>
</dbReference>
<keyword evidence="11" id="KW-0479">Metal-binding</keyword>
<dbReference type="EMBL" id="JBHSOG010000051">
    <property type="protein sequence ID" value="MFC5770575.1"/>
    <property type="molecule type" value="Genomic_DNA"/>
</dbReference>
<comment type="caution">
    <text evidence="13">The sequence shown here is derived from an EMBL/GenBank/DDBJ whole genome shotgun (WGS) entry which is preliminary data.</text>
</comment>
<keyword evidence="4" id="KW-0645">Protease</keyword>
<reference evidence="14" key="1">
    <citation type="journal article" date="2019" name="Int. J. Syst. Evol. Microbiol.">
        <title>The Global Catalogue of Microorganisms (GCM) 10K type strain sequencing project: providing services to taxonomists for standard genome sequencing and annotation.</title>
        <authorList>
            <consortium name="The Broad Institute Genomics Platform"/>
            <consortium name="The Broad Institute Genome Sequencing Center for Infectious Disease"/>
            <person name="Wu L."/>
            <person name="Ma J."/>
        </authorList>
    </citation>
    <scope>NUCLEOTIDE SEQUENCE [LARGE SCALE GENOMIC DNA]</scope>
    <source>
        <strain evidence="14">SHR3</strain>
    </source>
</reference>
<dbReference type="PANTHER" id="PTHR42837">
    <property type="entry name" value="REGULATOR OF SIGMA-E PROTEASE RSEP"/>
    <property type="match status" value="1"/>
</dbReference>
<keyword evidence="6 11" id="KW-0378">Hydrolase</keyword>
<keyword evidence="10 11" id="KW-0472">Membrane</keyword>
<evidence type="ECO:0000313" key="14">
    <source>
        <dbReference type="Proteomes" id="UP001595974"/>
    </source>
</evidence>
<dbReference type="Proteomes" id="UP001595974">
    <property type="component" value="Unassembled WGS sequence"/>
</dbReference>
<evidence type="ECO:0000256" key="7">
    <source>
        <dbReference type="ARBA" id="ARBA00022833"/>
    </source>
</evidence>
<dbReference type="PROSITE" id="PS50106">
    <property type="entry name" value="PDZ"/>
    <property type="match status" value="1"/>
</dbReference>
<dbReference type="PANTHER" id="PTHR42837:SF2">
    <property type="entry name" value="MEMBRANE METALLOPROTEASE ARASP2, CHLOROPLASTIC-RELATED"/>
    <property type="match status" value="1"/>
</dbReference>
<keyword evidence="14" id="KW-1185">Reference proteome</keyword>
<proteinExistence type="inferred from homology"/>
<accession>A0ABW1ATS6</accession>
<comment type="similarity">
    <text evidence="3 11">Belongs to the peptidase M50B family.</text>
</comment>
<protein>
    <recommendedName>
        <fullName evidence="11">Zinc metalloprotease</fullName>
        <ecNumber evidence="11">3.4.24.-</ecNumber>
    </recommendedName>
</protein>
<keyword evidence="8 11" id="KW-1133">Transmembrane helix</keyword>
<keyword evidence="9 11" id="KW-0482">Metalloprotease</keyword>
<dbReference type="GO" id="GO:0008237">
    <property type="term" value="F:metallopeptidase activity"/>
    <property type="evidence" value="ECO:0007669"/>
    <property type="project" value="UniProtKB-KW"/>
</dbReference>
<organism evidence="13 14">
    <name type="scientific">Thauera sinica</name>
    <dbReference type="NCBI Taxonomy" id="2665146"/>
    <lineage>
        <taxon>Bacteria</taxon>
        <taxon>Pseudomonadati</taxon>
        <taxon>Pseudomonadota</taxon>
        <taxon>Betaproteobacteria</taxon>
        <taxon>Rhodocyclales</taxon>
        <taxon>Zoogloeaceae</taxon>
        <taxon>Thauera</taxon>
    </lineage>
</organism>
<sequence length="455" mass="49479">MNLFDYLIPFALALGVLILVHELGHYLVARWCGVKVLRFSIGFGKPLLVRRAGPDGTEWALAAFPLGGYVKMLDEREGEVADAELHRAFNRQSVWRRFAIVAAGPLANFLLAIVLYWGMFVVGTDELRPRISLTDTPGVAAAAGLRDGDLVLAVDEEAVRSWQELRWVLLKHTVDSRRVVLHVKTLEDVDAFRALDLSGVDIDDGGSDLIARMGMRPWRPLIPAVVGRLVEGGAAQRAGIQVGDEVTAIDGETLDGWTELVERVREAAGRELRIDVLRTGAALSFRVTPDTESENGVKVGRIGVGVADPGATGGPALFSEVRYGVVEGMAKAVRQTWDTSVLSLQMIGRMLVGEISWKNLSGPVTIADYAGQTARLGIIHYLKFVAMISISLGVLNLLPIPVLDGGHLLYYVVEIIKGGPIPERVMEIGQQIGLALLVMLMAFAFYNDLNRLISG</sequence>
<evidence type="ECO:0000256" key="5">
    <source>
        <dbReference type="ARBA" id="ARBA00022692"/>
    </source>
</evidence>
<feature type="transmembrane region" description="Helical" evidence="11">
    <location>
        <begin position="425"/>
        <end position="446"/>
    </location>
</feature>
<evidence type="ECO:0000256" key="1">
    <source>
        <dbReference type="ARBA" id="ARBA00001947"/>
    </source>
</evidence>
<evidence type="ECO:0000256" key="3">
    <source>
        <dbReference type="ARBA" id="ARBA00007931"/>
    </source>
</evidence>
<comment type="subcellular location">
    <subcellularLocation>
        <location evidence="2">Membrane</location>
        <topology evidence="2">Multi-pass membrane protein</topology>
    </subcellularLocation>
</comment>
<evidence type="ECO:0000259" key="12">
    <source>
        <dbReference type="PROSITE" id="PS50106"/>
    </source>
</evidence>
<dbReference type="InterPro" id="IPR036034">
    <property type="entry name" value="PDZ_sf"/>
</dbReference>
<dbReference type="InterPro" id="IPR041489">
    <property type="entry name" value="PDZ_6"/>
</dbReference>